<dbReference type="Proteomes" id="UP000265419">
    <property type="component" value="Unassembled WGS sequence"/>
</dbReference>
<protein>
    <recommendedName>
        <fullName evidence="3">Uracil-DNA glycosylase</fullName>
    </recommendedName>
</protein>
<proteinExistence type="predicted"/>
<reference evidence="1 2" key="1">
    <citation type="submission" date="2018-07" db="EMBL/GenBank/DDBJ databases">
        <title>Arthrobacter sp. nov., isolated from raw cow's milk with high bacterial count.</title>
        <authorList>
            <person name="Hahne J."/>
            <person name="Isele D."/>
            <person name="Lipski A."/>
        </authorList>
    </citation>
    <scope>NUCLEOTIDE SEQUENCE [LARGE SCALE GENOMIC DNA]</scope>
    <source>
        <strain evidence="1 2">JZ R-35</strain>
    </source>
</reference>
<organism evidence="1 2">
    <name type="scientific">Galactobacter valiniphilus</name>
    <dbReference type="NCBI Taxonomy" id="2676122"/>
    <lineage>
        <taxon>Bacteria</taxon>
        <taxon>Bacillati</taxon>
        <taxon>Actinomycetota</taxon>
        <taxon>Actinomycetes</taxon>
        <taxon>Micrococcales</taxon>
        <taxon>Micrococcaceae</taxon>
        <taxon>Galactobacter</taxon>
    </lineage>
</organism>
<evidence type="ECO:0008006" key="3">
    <source>
        <dbReference type="Google" id="ProtNLM"/>
    </source>
</evidence>
<name>A0A399J9Q5_9MICC</name>
<evidence type="ECO:0000313" key="2">
    <source>
        <dbReference type="Proteomes" id="UP000265419"/>
    </source>
</evidence>
<dbReference type="AlphaFoldDB" id="A0A399J9Q5"/>
<evidence type="ECO:0000313" key="1">
    <source>
        <dbReference type="EMBL" id="RII41247.1"/>
    </source>
</evidence>
<dbReference type="EMBL" id="QQXK01000032">
    <property type="protein sequence ID" value="RII41247.1"/>
    <property type="molecule type" value="Genomic_DNA"/>
</dbReference>
<comment type="caution">
    <text evidence="1">The sequence shown here is derived from an EMBL/GenBank/DDBJ whole genome shotgun (WGS) entry which is preliminary data.</text>
</comment>
<keyword evidence="2" id="KW-1185">Reference proteome</keyword>
<accession>A0A399J9Q5</accession>
<gene>
    <name evidence="1" type="ORF">DWB68_13665</name>
</gene>
<sequence>MTASRRERLTTLPDGTLTLAQLWPAEDEPPAWACIVGGKTSPGAITNGHFYLGPIGRRQMGRLADAGLYVPTDEPFQDEVAAAQGIGFVNLSQVPRSKDDPETLTLMREHSPAVEAELARRDVELVISMWRHGARELAGSEGRPGFHPNGTSWGAELFRMPSPYARAIEAVVIMDELRDFLEHHRLGAHR</sequence>
<dbReference type="RefSeq" id="WP_119425678.1">
    <property type="nucleotide sequence ID" value="NZ_QQXK01000032.1"/>
</dbReference>